<accession>A0A9P0AEB6</accession>
<evidence type="ECO:0000256" key="3">
    <source>
        <dbReference type="ARBA" id="ARBA00022490"/>
    </source>
</evidence>
<dbReference type="EMBL" id="OU963866">
    <property type="protein sequence ID" value="CAH0390908.1"/>
    <property type="molecule type" value="Genomic_DNA"/>
</dbReference>
<dbReference type="InterPro" id="IPR001790">
    <property type="entry name" value="Ribosomal_uL10"/>
</dbReference>
<dbReference type="GO" id="GO:0006364">
    <property type="term" value="P:rRNA processing"/>
    <property type="evidence" value="ECO:0007669"/>
    <property type="project" value="TreeGrafter"/>
</dbReference>
<dbReference type="GO" id="GO:0000027">
    <property type="term" value="P:ribosomal large subunit assembly"/>
    <property type="evidence" value="ECO:0007669"/>
    <property type="project" value="InterPro"/>
</dbReference>
<dbReference type="CDD" id="cd05796">
    <property type="entry name" value="Ribosomal_P0_like"/>
    <property type="match status" value="1"/>
</dbReference>
<evidence type="ECO:0000313" key="9">
    <source>
        <dbReference type="Proteomes" id="UP001152759"/>
    </source>
</evidence>
<feature type="region of interest" description="Disordered" evidence="6">
    <location>
        <begin position="232"/>
        <end position="279"/>
    </location>
</feature>
<evidence type="ECO:0000313" key="8">
    <source>
        <dbReference type="EMBL" id="CAH0390908.1"/>
    </source>
</evidence>
<feature type="domain" description="Large ribosomal subunit protein uL10-like insertion" evidence="7">
    <location>
        <begin position="128"/>
        <end position="197"/>
    </location>
</feature>
<dbReference type="InterPro" id="IPR033867">
    <property type="entry name" value="Mrt4"/>
</dbReference>
<dbReference type="GO" id="GO:0003723">
    <property type="term" value="F:RNA binding"/>
    <property type="evidence" value="ECO:0007669"/>
    <property type="project" value="TreeGrafter"/>
</dbReference>
<feature type="compositionally biased region" description="Acidic residues" evidence="6">
    <location>
        <begin position="255"/>
        <end position="279"/>
    </location>
</feature>
<reference evidence="8" key="1">
    <citation type="submission" date="2021-12" db="EMBL/GenBank/DDBJ databases">
        <authorList>
            <person name="King R."/>
        </authorList>
    </citation>
    <scope>NUCLEOTIDE SEQUENCE</scope>
</reference>
<organism evidence="8 9">
    <name type="scientific">Bemisia tabaci</name>
    <name type="common">Sweetpotato whitefly</name>
    <name type="synonym">Aleurodes tabaci</name>
    <dbReference type="NCBI Taxonomy" id="7038"/>
    <lineage>
        <taxon>Eukaryota</taxon>
        <taxon>Metazoa</taxon>
        <taxon>Ecdysozoa</taxon>
        <taxon>Arthropoda</taxon>
        <taxon>Hexapoda</taxon>
        <taxon>Insecta</taxon>
        <taxon>Pterygota</taxon>
        <taxon>Neoptera</taxon>
        <taxon>Paraneoptera</taxon>
        <taxon>Hemiptera</taxon>
        <taxon>Sternorrhyncha</taxon>
        <taxon>Aleyrodoidea</taxon>
        <taxon>Aleyrodidae</taxon>
        <taxon>Aleyrodinae</taxon>
        <taxon>Bemisia</taxon>
    </lineage>
</organism>
<dbReference type="AlphaFoldDB" id="A0A9P0AEB6"/>
<evidence type="ECO:0000256" key="1">
    <source>
        <dbReference type="ARBA" id="ARBA00004046"/>
    </source>
</evidence>
<dbReference type="PANTHER" id="PTHR45841:SF1">
    <property type="entry name" value="MRNA TURNOVER PROTEIN 4 HOMOLOG"/>
    <property type="match status" value="1"/>
</dbReference>
<evidence type="ECO:0000256" key="6">
    <source>
        <dbReference type="SAM" id="MobiDB-lite"/>
    </source>
</evidence>
<comment type="function">
    <text evidence="1 5">Component of the ribosome assembly machinery. Nuclear paralog of the ribosomal protein P0, it binds pre-60S subunits at an early stage of assembly in the nucleolus, and is replaced by P0 in cytoplasmic pre-60S subunits and mature 80S ribosomes.</text>
</comment>
<comment type="subunit">
    <text evidence="5">Associates with the pre-60S ribosomal particle.</text>
</comment>
<dbReference type="PANTHER" id="PTHR45841">
    <property type="entry name" value="MRNA TURNOVER PROTEIN 4 MRTO4"/>
    <property type="match status" value="1"/>
</dbReference>
<dbReference type="InterPro" id="IPR040637">
    <property type="entry name" value="Ribosomal_uL10-like_insert"/>
</dbReference>
<dbReference type="InterPro" id="IPR043141">
    <property type="entry name" value="Ribosomal_uL10-like_sf"/>
</dbReference>
<dbReference type="SUPFAM" id="SSF160369">
    <property type="entry name" value="Ribosomal protein L10-like"/>
    <property type="match status" value="1"/>
</dbReference>
<dbReference type="Pfam" id="PF00466">
    <property type="entry name" value="Ribosomal_L10"/>
    <property type="match status" value="1"/>
</dbReference>
<keyword evidence="3 5" id="KW-0963">Cytoplasm</keyword>
<keyword evidence="9" id="KW-1185">Reference proteome</keyword>
<dbReference type="Gene3D" id="3.90.105.20">
    <property type="match status" value="1"/>
</dbReference>
<dbReference type="Gene3D" id="3.30.70.1730">
    <property type="match status" value="1"/>
</dbReference>
<dbReference type="Pfam" id="PF17777">
    <property type="entry name" value="RL10P_insert"/>
    <property type="match status" value="1"/>
</dbReference>
<evidence type="ECO:0000256" key="5">
    <source>
        <dbReference type="RuleBase" id="RU364039"/>
    </source>
</evidence>
<dbReference type="GO" id="GO:0030687">
    <property type="term" value="C:preribosome, large subunit precursor"/>
    <property type="evidence" value="ECO:0007669"/>
    <property type="project" value="TreeGrafter"/>
</dbReference>
<dbReference type="GO" id="GO:0005737">
    <property type="term" value="C:cytoplasm"/>
    <property type="evidence" value="ECO:0007669"/>
    <property type="project" value="UniProtKB-SubCell"/>
</dbReference>
<name>A0A9P0AEB6_BEMTA</name>
<dbReference type="GO" id="GO:0005730">
    <property type="term" value="C:nucleolus"/>
    <property type="evidence" value="ECO:0007669"/>
    <property type="project" value="UniProtKB-SubCell"/>
</dbReference>
<dbReference type="FunFam" id="3.30.70.1730:FF:000005">
    <property type="entry name" value="Ribosome assembly factor mrt4"/>
    <property type="match status" value="1"/>
</dbReference>
<feature type="compositionally biased region" description="Acidic residues" evidence="6">
    <location>
        <begin position="238"/>
        <end position="248"/>
    </location>
</feature>
<dbReference type="GO" id="GO:0000956">
    <property type="term" value="P:nuclear-transcribed mRNA catabolic process"/>
    <property type="evidence" value="ECO:0007669"/>
    <property type="project" value="TreeGrafter"/>
</dbReference>
<evidence type="ECO:0000259" key="7">
    <source>
        <dbReference type="Pfam" id="PF17777"/>
    </source>
</evidence>
<dbReference type="InterPro" id="IPR051742">
    <property type="entry name" value="Ribosome_Assembly_uL10"/>
</dbReference>
<evidence type="ECO:0000256" key="4">
    <source>
        <dbReference type="ARBA" id="ARBA00023242"/>
    </source>
</evidence>
<evidence type="ECO:0000256" key="2">
    <source>
        <dbReference type="ARBA" id="ARBA00008889"/>
    </source>
</evidence>
<gene>
    <name evidence="8" type="ORF">BEMITA_LOCUS9590</name>
</gene>
<proteinExistence type="inferred from homology"/>
<comment type="subcellular location">
    <subcellularLocation>
        <location evidence="5">Cytoplasm</location>
    </subcellularLocation>
    <subcellularLocation>
        <location evidence="5">Nucleus</location>
        <location evidence="5">Nucleolus</location>
    </subcellularLocation>
</comment>
<protein>
    <recommendedName>
        <fullName evidence="5">Ribosome assembly factor mrt4</fullName>
    </recommendedName>
</protein>
<dbReference type="InterPro" id="IPR043164">
    <property type="entry name" value="Ribosomal_uL10-like_insert_sf"/>
</dbReference>
<keyword evidence="4 5" id="KW-0539">Nucleus</keyword>
<dbReference type="Proteomes" id="UP001152759">
    <property type="component" value="Chromosome 5"/>
</dbReference>
<sequence>MSRKLRKLQEYKFTEVKKKGKELKSKLINEIRNALNDYEHIFLFNLINMRSNKVKELRNHWKKNSRFFFGKSRVMAVALGRTAEAESLENIHKIGKRIKPHCGLMFTNESKEKVIDWFKRYNMSEYPKAGFIPSSTLTLPAGDIPTLGASQEPYLRVKLGLPTLLKNGVIHLLSDYTLCKKDKPVSPEQAKLLKLLGHKIATFKINLKYVWSRDGSVECLYDKENASKLIRSQISDSNEQESDDEEAMELVITSDVDEEDDNEEDDDSDNDEEDENDDD</sequence>
<comment type="similarity">
    <text evidence="2 5">Belongs to the universal ribosomal protein uL10 family.</text>
</comment>
<keyword evidence="5" id="KW-0690">Ribosome biogenesis</keyword>
<dbReference type="KEGG" id="btab:109032077"/>